<organism evidence="4 5">
    <name type="scientific">Neobacillus pocheonensis</name>
    <dbReference type="NCBI Taxonomy" id="363869"/>
    <lineage>
        <taxon>Bacteria</taxon>
        <taxon>Bacillati</taxon>
        <taxon>Bacillota</taxon>
        <taxon>Bacilli</taxon>
        <taxon>Bacillales</taxon>
        <taxon>Bacillaceae</taxon>
        <taxon>Neobacillus</taxon>
    </lineage>
</organism>
<sequence length="999" mass="117262">MKIVEMHIYGFGQLDDVKINNINDFQVFFGENEAGKSTIMAFIHGIFFGFPTKQQSELRYEPKHNAKYGGKLRVNHEELGFAVIERVRGKSAGDVLVTLDDGTVGNEELLKQLLMKFDKSLFQAIFSFNLQGLQNIHQMKGEEIGKFLFSAGTLGTERLSKTEAMLQKEVDSRFKPSGKKPIINDKLLALHELNGELKKASAKNQEYQTLIEKKGALQQEIMEIHGLLVVIDEKTTKLNEWKKIQSFVKEERWTKKEIDDLGEIHFPARGIERAEKFNQLIHPYNAQISSIADRIKNLKNELESIKPDPSFLTNESAILTILEQMPLYEQLKQEKLQCEMKLKEFEEKLSTISEKLHLPLNEEEIFSINTNIYMKNQVEMVSKKSQKLLEVKQELEDRYQEEKDTLEELEKDLRGAQSQIFSKQERERLEEQVKDGNDKNRLEIELNAVKDKIEFYQHAKEQDENTLASLFNQRKIQVLAFALVLFGFALYGVLTRQWVLLFLSVIGCALIGIFMNKSLRRPKENDVNQKLHAFREKEKQLIQKLESAKFRNISALEEQLAQDSRRKEKLQIIKVKLDQQHKQYDKVISKFEEWESLAAQNKEKLLTISKELKIPKYIANSYLLEAFQLIEQYKSIGRDRRKLIERLEQIIFEQSKMVNELKFYATQFLPEKSLDIQKSAFLLRNKSKEEHEKQIKSQEKRTKLAELEADMQQIIKEQQHVQVEFNKLLKEANVENEQQYYELGMKAEKRGKLFERLEDIEKQLQYSMLNEAERESFLQIHNCDEIISKCNDEVLSLQTRLKKLQEEQASIKYEIQILEEGGVYSDLLHQFKQKKFELEEEAKEWSVYWLAYDLLSKTVEKYKKIHLPRMLAKAEEYLLFLTDGNYQKIHLQGTGTGFLIERVDHTLFEANELSQATTEQVYVSIRLALATTLYENYRLPIIIDDSFVNFDARRTQKVMELLKRLDQNQILFFTCHKHLLQHFHKENVISLEKKKALNL</sequence>
<dbReference type="SUPFAM" id="SSF52540">
    <property type="entry name" value="P-loop containing nucleoside triphosphate hydrolases"/>
    <property type="match status" value="1"/>
</dbReference>
<dbReference type="Gene3D" id="3.40.50.300">
    <property type="entry name" value="P-loop containing nucleotide triphosphate hydrolases"/>
    <property type="match status" value="2"/>
</dbReference>
<dbReference type="Pfam" id="PF13514">
    <property type="entry name" value="AAA_27"/>
    <property type="match status" value="1"/>
</dbReference>
<dbReference type="InterPro" id="IPR027417">
    <property type="entry name" value="P-loop_NTPase"/>
</dbReference>
<accession>A0ABT0WE20</accession>
<evidence type="ECO:0000313" key="5">
    <source>
        <dbReference type="Proteomes" id="UP001523262"/>
    </source>
</evidence>
<proteinExistence type="predicted"/>
<keyword evidence="5" id="KW-1185">Reference proteome</keyword>
<keyword evidence="1" id="KW-0175">Coiled coil</keyword>
<evidence type="ECO:0000256" key="2">
    <source>
        <dbReference type="SAM" id="Phobius"/>
    </source>
</evidence>
<protein>
    <submittedName>
        <fullName evidence="4">AAA family ATPase</fullName>
    </submittedName>
</protein>
<evidence type="ECO:0000259" key="3">
    <source>
        <dbReference type="Pfam" id="PF13514"/>
    </source>
</evidence>
<reference evidence="4 5" key="1">
    <citation type="submission" date="2022-06" db="EMBL/GenBank/DDBJ databases">
        <authorList>
            <person name="Jeon C.O."/>
        </authorList>
    </citation>
    <scope>NUCLEOTIDE SEQUENCE [LARGE SCALE GENOMIC DNA]</scope>
    <source>
        <strain evidence="4 5">KCTC 13943</strain>
    </source>
</reference>
<feature type="coiled-coil region" evidence="1">
    <location>
        <begin position="328"/>
        <end position="466"/>
    </location>
</feature>
<dbReference type="InterPro" id="IPR038734">
    <property type="entry name" value="YhaN_AAA"/>
</dbReference>
<feature type="coiled-coil region" evidence="1">
    <location>
        <begin position="787"/>
        <end position="821"/>
    </location>
</feature>
<feature type="transmembrane region" description="Helical" evidence="2">
    <location>
        <begin position="498"/>
        <end position="515"/>
    </location>
</feature>
<dbReference type="Proteomes" id="UP001523262">
    <property type="component" value="Unassembled WGS sequence"/>
</dbReference>
<feature type="coiled-coil region" evidence="1">
    <location>
        <begin position="688"/>
        <end position="724"/>
    </location>
</feature>
<keyword evidence="2" id="KW-0812">Transmembrane</keyword>
<feature type="domain" description="YhaN AAA" evidence="3">
    <location>
        <begin position="1"/>
        <end position="207"/>
    </location>
</feature>
<evidence type="ECO:0000313" key="4">
    <source>
        <dbReference type="EMBL" id="MCM2533754.1"/>
    </source>
</evidence>
<gene>
    <name evidence="4" type="ORF">NDK43_16880</name>
</gene>
<feature type="transmembrane region" description="Helical" evidence="2">
    <location>
        <begin position="476"/>
        <end position="492"/>
    </location>
</feature>
<name>A0ABT0WE20_9BACI</name>
<keyword evidence="2" id="KW-1133">Transmembrane helix</keyword>
<comment type="caution">
    <text evidence="4">The sequence shown here is derived from an EMBL/GenBank/DDBJ whole genome shotgun (WGS) entry which is preliminary data.</text>
</comment>
<evidence type="ECO:0000256" key="1">
    <source>
        <dbReference type="SAM" id="Coils"/>
    </source>
</evidence>
<dbReference type="EMBL" id="JAMQCR010000001">
    <property type="protein sequence ID" value="MCM2533754.1"/>
    <property type="molecule type" value="Genomic_DNA"/>
</dbReference>
<dbReference type="PANTHER" id="PTHR41259">
    <property type="entry name" value="DOUBLE-STRAND BREAK REPAIR RAD50 ATPASE, PUTATIVE-RELATED"/>
    <property type="match status" value="1"/>
</dbReference>
<keyword evidence="2" id="KW-0472">Membrane</keyword>
<dbReference type="PANTHER" id="PTHR41259:SF1">
    <property type="entry name" value="DOUBLE-STRAND BREAK REPAIR RAD50 ATPASE, PUTATIVE-RELATED"/>
    <property type="match status" value="1"/>
</dbReference>
<feature type="coiled-coil region" evidence="1">
    <location>
        <begin position="190"/>
        <end position="220"/>
    </location>
</feature>